<dbReference type="InterPro" id="IPR052155">
    <property type="entry name" value="Biofilm_reg_signaling"/>
</dbReference>
<dbReference type="Pfam" id="PF00563">
    <property type="entry name" value="EAL"/>
    <property type="match status" value="1"/>
</dbReference>
<dbReference type="PROSITE" id="PS50887">
    <property type="entry name" value="GGDEF"/>
    <property type="match status" value="1"/>
</dbReference>
<keyword evidence="1" id="KW-1133">Transmembrane helix</keyword>
<dbReference type="Pfam" id="PF00672">
    <property type="entry name" value="HAMP"/>
    <property type="match status" value="1"/>
</dbReference>
<keyword evidence="1" id="KW-0812">Transmembrane</keyword>
<dbReference type="Proteomes" id="UP000809621">
    <property type="component" value="Unassembled WGS sequence"/>
</dbReference>
<dbReference type="SMART" id="SM00304">
    <property type="entry name" value="HAMP"/>
    <property type="match status" value="1"/>
</dbReference>
<dbReference type="InterPro" id="IPR001633">
    <property type="entry name" value="EAL_dom"/>
</dbReference>
<dbReference type="CDD" id="cd01949">
    <property type="entry name" value="GGDEF"/>
    <property type="match status" value="1"/>
</dbReference>
<comment type="caution">
    <text evidence="5">The sequence shown here is derived from an EMBL/GenBank/DDBJ whole genome shotgun (WGS) entry which is preliminary data.</text>
</comment>
<evidence type="ECO:0000259" key="4">
    <source>
        <dbReference type="PROSITE" id="PS50887"/>
    </source>
</evidence>
<keyword evidence="1" id="KW-0472">Membrane</keyword>
<feature type="domain" description="GGDEF" evidence="4">
    <location>
        <begin position="310"/>
        <end position="453"/>
    </location>
</feature>
<protein>
    <submittedName>
        <fullName evidence="5">EAL domain-containing protein</fullName>
    </submittedName>
</protein>
<feature type="domain" description="EAL" evidence="2">
    <location>
        <begin position="462"/>
        <end position="719"/>
    </location>
</feature>
<dbReference type="SUPFAM" id="SSF141868">
    <property type="entry name" value="EAL domain-like"/>
    <property type="match status" value="1"/>
</dbReference>
<evidence type="ECO:0000313" key="5">
    <source>
        <dbReference type="EMBL" id="MBM7037412.1"/>
    </source>
</evidence>
<feature type="domain" description="HAMP" evidence="3">
    <location>
        <begin position="225"/>
        <end position="276"/>
    </location>
</feature>
<dbReference type="InterPro" id="IPR029787">
    <property type="entry name" value="Nucleotide_cyclase"/>
</dbReference>
<name>A0ABS2HMQ1_9VIBR</name>
<feature type="transmembrane region" description="Helical" evidence="1">
    <location>
        <begin position="201"/>
        <end position="223"/>
    </location>
</feature>
<dbReference type="Pfam" id="PF00990">
    <property type="entry name" value="GGDEF"/>
    <property type="match status" value="1"/>
</dbReference>
<dbReference type="PANTHER" id="PTHR44757:SF2">
    <property type="entry name" value="BIOFILM ARCHITECTURE MAINTENANCE PROTEIN MBAA"/>
    <property type="match status" value="1"/>
</dbReference>
<dbReference type="SUPFAM" id="SSF158472">
    <property type="entry name" value="HAMP domain-like"/>
    <property type="match status" value="1"/>
</dbReference>
<dbReference type="PANTHER" id="PTHR44757">
    <property type="entry name" value="DIGUANYLATE CYCLASE DGCP"/>
    <property type="match status" value="1"/>
</dbReference>
<dbReference type="Gene3D" id="3.20.20.450">
    <property type="entry name" value="EAL domain"/>
    <property type="match status" value="1"/>
</dbReference>
<dbReference type="InterPro" id="IPR000160">
    <property type="entry name" value="GGDEF_dom"/>
</dbReference>
<dbReference type="SUPFAM" id="SSF55073">
    <property type="entry name" value="Nucleotide cyclase"/>
    <property type="match status" value="1"/>
</dbReference>
<dbReference type="CDD" id="cd01948">
    <property type="entry name" value="EAL"/>
    <property type="match status" value="1"/>
</dbReference>
<dbReference type="SMART" id="SM00052">
    <property type="entry name" value="EAL"/>
    <property type="match status" value="1"/>
</dbReference>
<keyword evidence="6" id="KW-1185">Reference proteome</keyword>
<accession>A0ABS2HMQ1</accession>
<gene>
    <name evidence="5" type="ORF">JQC93_13435</name>
</gene>
<dbReference type="PROSITE" id="PS50883">
    <property type="entry name" value="EAL"/>
    <property type="match status" value="1"/>
</dbReference>
<dbReference type="NCBIfam" id="TIGR00254">
    <property type="entry name" value="GGDEF"/>
    <property type="match status" value="1"/>
</dbReference>
<dbReference type="CDD" id="cd06225">
    <property type="entry name" value="HAMP"/>
    <property type="match status" value="1"/>
</dbReference>
<dbReference type="InterPro" id="IPR043128">
    <property type="entry name" value="Rev_trsase/Diguanyl_cyclase"/>
</dbReference>
<dbReference type="RefSeq" id="WP_205158944.1">
    <property type="nucleotide sequence ID" value="NZ_JAFEUM010000005.1"/>
</dbReference>
<dbReference type="InterPro" id="IPR035919">
    <property type="entry name" value="EAL_sf"/>
</dbReference>
<sequence length="734" mass="83296">MKTKFPLSVRFSLTTLLILAVVTVVYFFSYRAFYTANTQYLFDELNQTTEKALEHQLIRKGLSIGKILSDNLFNPVYTLNLDHTYQLIKPVIALEEVKRIYVIDSDGLIFHDGTKNLEEFGLPPPNVEAIEQAVTQKKTVVLDALSSPTDKERLVVILPIAEGHVVVGSVFIELGQDTLHQDNLTNRRILEKIQAEGQESFLLVQLVVLLISVVLGLSLAILLSKSLTRPLNTLINHFNQNEDYHKDIPKFYRDDEIGALSDAYNQMSAKINRKNEAIRHLAFHDTLTQLPNRSKFTEHLETLLKATPRHSIHLYFIDLDEFKWVNDTFGHGHGDVLLNTIASRLTYFTSRNEAVINPDTADLNMVSRIGGDEFVIAIVDLDASKEDLCVQEILKQLREPIQIENELIQAGGSVGVVLSSKFDCSANELIKYADMAMYRAKDNGKNAYVEFSESMRQHFEHQAIIEKELHSALNDLSQFEFWYQPKIDLNSGKLIGAEALVRWNHPERGYIFPDQFIPIAESSDVILQVGEHLIEQAIMALKRWLSQNKISEEFHVAINLSARQIYRQNLPRILRKITQKHGVPAEMLQLEVTESLLLNDTEKANQVLTELQKLGHSVWLDDFGTGYSSLSYMQRFNFNGVKVDRSFVNDIESNDKNFNLVNAIASLAEGFGIETVAEGIENREQSDIVAALGCTIGQGYYFAKPVPRQQFEEACLVPEKLQANHTLLFKDQMC</sequence>
<evidence type="ECO:0000313" key="6">
    <source>
        <dbReference type="Proteomes" id="UP000809621"/>
    </source>
</evidence>
<evidence type="ECO:0000256" key="1">
    <source>
        <dbReference type="SAM" id="Phobius"/>
    </source>
</evidence>
<dbReference type="PROSITE" id="PS50885">
    <property type="entry name" value="HAMP"/>
    <property type="match status" value="1"/>
</dbReference>
<proteinExistence type="predicted"/>
<dbReference type="InterPro" id="IPR003660">
    <property type="entry name" value="HAMP_dom"/>
</dbReference>
<evidence type="ECO:0000259" key="3">
    <source>
        <dbReference type="PROSITE" id="PS50885"/>
    </source>
</evidence>
<dbReference type="EMBL" id="JAFEUM010000005">
    <property type="protein sequence ID" value="MBM7037412.1"/>
    <property type="molecule type" value="Genomic_DNA"/>
</dbReference>
<evidence type="ECO:0000259" key="2">
    <source>
        <dbReference type="PROSITE" id="PS50883"/>
    </source>
</evidence>
<reference evidence="5 6" key="1">
    <citation type="submission" date="2021-02" db="EMBL/GenBank/DDBJ databases">
        <authorList>
            <person name="Park J.-S."/>
        </authorList>
    </citation>
    <scope>NUCLEOTIDE SEQUENCE [LARGE SCALE GENOMIC DNA]</scope>
    <source>
        <strain evidence="5 6">188UL20-2</strain>
    </source>
</reference>
<dbReference type="Gene3D" id="3.30.70.270">
    <property type="match status" value="1"/>
</dbReference>
<dbReference type="SMART" id="SM00267">
    <property type="entry name" value="GGDEF"/>
    <property type="match status" value="1"/>
</dbReference>
<organism evidence="5 6">
    <name type="scientific">Vibrio ulleungensis</name>
    <dbReference type="NCBI Taxonomy" id="2807619"/>
    <lineage>
        <taxon>Bacteria</taxon>
        <taxon>Pseudomonadati</taxon>
        <taxon>Pseudomonadota</taxon>
        <taxon>Gammaproteobacteria</taxon>
        <taxon>Vibrionales</taxon>
        <taxon>Vibrionaceae</taxon>
        <taxon>Vibrio</taxon>
    </lineage>
</organism>
<dbReference type="Gene3D" id="6.10.340.10">
    <property type="match status" value="1"/>
</dbReference>